<reference evidence="2" key="1">
    <citation type="journal article" date="2017" name="Nature">
        <title>The sunflower genome provides insights into oil metabolism, flowering and Asterid evolution.</title>
        <authorList>
            <person name="Badouin H."/>
            <person name="Gouzy J."/>
            <person name="Grassa C.J."/>
            <person name="Murat F."/>
            <person name="Staton S.E."/>
            <person name="Cottret L."/>
            <person name="Lelandais-Briere C."/>
            <person name="Owens G.L."/>
            <person name="Carrere S."/>
            <person name="Mayjonade B."/>
            <person name="Legrand L."/>
            <person name="Gill N."/>
            <person name="Kane N.C."/>
            <person name="Bowers J.E."/>
            <person name="Hubner S."/>
            <person name="Bellec A."/>
            <person name="Berard A."/>
            <person name="Berges H."/>
            <person name="Blanchet N."/>
            <person name="Boniface M.C."/>
            <person name="Brunel D."/>
            <person name="Catrice O."/>
            <person name="Chaidir N."/>
            <person name="Claudel C."/>
            <person name="Donnadieu C."/>
            <person name="Faraut T."/>
            <person name="Fievet G."/>
            <person name="Helmstetter N."/>
            <person name="King M."/>
            <person name="Knapp S.J."/>
            <person name="Lai Z."/>
            <person name="Le Paslier M.C."/>
            <person name="Lippi Y."/>
            <person name="Lorenzon L."/>
            <person name="Mandel J.R."/>
            <person name="Marage G."/>
            <person name="Marchand G."/>
            <person name="Marquand E."/>
            <person name="Bret-Mestries E."/>
            <person name="Morien E."/>
            <person name="Nambeesan S."/>
            <person name="Nguyen T."/>
            <person name="Pegot-Espagnet P."/>
            <person name="Pouilly N."/>
            <person name="Raftis F."/>
            <person name="Sallet E."/>
            <person name="Schiex T."/>
            <person name="Thomas J."/>
            <person name="Vandecasteele C."/>
            <person name="Vares D."/>
            <person name="Vear F."/>
            <person name="Vautrin S."/>
            <person name="Crespi M."/>
            <person name="Mangin B."/>
            <person name="Burke J.M."/>
            <person name="Salse J."/>
            <person name="Munos S."/>
            <person name="Vincourt P."/>
            <person name="Rieseberg L.H."/>
            <person name="Langlade N.B."/>
        </authorList>
    </citation>
    <scope>NUCLEOTIDE SEQUENCE</scope>
    <source>
        <tissue evidence="2">Leaves</tissue>
    </source>
</reference>
<feature type="region of interest" description="Disordered" evidence="1">
    <location>
        <begin position="1"/>
        <end position="60"/>
    </location>
</feature>
<dbReference type="EMBL" id="MNCJ02000324">
    <property type="protein sequence ID" value="KAF5789519.1"/>
    <property type="molecule type" value="Genomic_DNA"/>
</dbReference>
<dbReference type="AlphaFoldDB" id="A0A9K3I317"/>
<evidence type="ECO:0000313" key="3">
    <source>
        <dbReference type="Proteomes" id="UP000215914"/>
    </source>
</evidence>
<dbReference type="Proteomes" id="UP000215914">
    <property type="component" value="Unassembled WGS sequence"/>
</dbReference>
<reference evidence="2" key="2">
    <citation type="submission" date="2020-06" db="EMBL/GenBank/DDBJ databases">
        <title>Helianthus annuus Genome sequencing and assembly Release 2.</title>
        <authorList>
            <person name="Gouzy J."/>
            <person name="Langlade N."/>
            <person name="Munos S."/>
        </authorList>
    </citation>
    <scope>NUCLEOTIDE SEQUENCE</scope>
    <source>
        <tissue evidence="2">Leaves</tissue>
    </source>
</reference>
<gene>
    <name evidence="2" type="ORF">HanXRQr2_Chr09g0372211</name>
</gene>
<proteinExistence type="predicted"/>
<evidence type="ECO:0000313" key="2">
    <source>
        <dbReference type="EMBL" id="KAF5789519.1"/>
    </source>
</evidence>
<organism evidence="2 3">
    <name type="scientific">Helianthus annuus</name>
    <name type="common">Common sunflower</name>
    <dbReference type="NCBI Taxonomy" id="4232"/>
    <lineage>
        <taxon>Eukaryota</taxon>
        <taxon>Viridiplantae</taxon>
        <taxon>Streptophyta</taxon>
        <taxon>Embryophyta</taxon>
        <taxon>Tracheophyta</taxon>
        <taxon>Spermatophyta</taxon>
        <taxon>Magnoliopsida</taxon>
        <taxon>eudicotyledons</taxon>
        <taxon>Gunneridae</taxon>
        <taxon>Pentapetalae</taxon>
        <taxon>asterids</taxon>
        <taxon>campanulids</taxon>
        <taxon>Asterales</taxon>
        <taxon>Asteraceae</taxon>
        <taxon>Asteroideae</taxon>
        <taxon>Heliantheae alliance</taxon>
        <taxon>Heliantheae</taxon>
        <taxon>Helianthus</taxon>
    </lineage>
</organism>
<feature type="compositionally biased region" description="Polar residues" evidence="1">
    <location>
        <begin position="24"/>
        <end position="34"/>
    </location>
</feature>
<sequence>MSEAAGINQENQGGRYELNEGSLDLNQRVDSPSTVERRDQDPDLAEGVPSADNIDNTGKVSDSYSVSEFEAMVEIGAKVGVVLGDHELLVREVIGDKGFNGGSSVNFLSINIRGLGVEKKLLGSGN</sequence>
<evidence type="ECO:0000256" key="1">
    <source>
        <dbReference type="SAM" id="MobiDB-lite"/>
    </source>
</evidence>
<keyword evidence="3" id="KW-1185">Reference proteome</keyword>
<accession>A0A9K3I317</accession>
<comment type="caution">
    <text evidence="2">The sequence shown here is derived from an EMBL/GenBank/DDBJ whole genome shotgun (WGS) entry which is preliminary data.</text>
</comment>
<protein>
    <submittedName>
        <fullName evidence="2">Uncharacterized protein</fullName>
    </submittedName>
</protein>
<dbReference type="Gramene" id="mRNA:HanXRQr2_Chr09g0372211">
    <property type="protein sequence ID" value="CDS:HanXRQr2_Chr09g0372211.1"/>
    <property type="gene ID" value="HanXRQr2_Chr09g0372211"/>
</dbReference>
<name>A0A9K3I317_HELAN</name>